<dbReference type="EMBL" id="JBBCAQ010000037">
    <property type="protein sequence ID" value="KAK7574011.1"/>
    <property type="molecule type" value="Genomic_DNA"/>
</dbReference>
<feature type="region of interest" description="Disordered" evidence="7">
    <location>
        <begin position="828"/>
        <end position="876"/>
    </location>
</feature>
<dbReference type="InterPro" id="IPR035979">
    <property type="entry name" value="RBD_domain_sf"/>
</dbReference>
<dbReference type="InterPro" id="IPR000504">
    <property type="entry name" value="RRM_dom"/>
</dbReference>
<organism evidence="9 10">
    <name type="scientific">Parthenolecanium corni</name>
    <dbReference type="NCBI Taxonomy" id="536013"/>
    <lineage>
        <taxon>Eukaryota</taxon>
        <taxon>Metazoa</taxon>
        <taxon>Ecdysozoa</taxon>
        <taxon>Arthropoda</taxon>
        <taxon>Hexapoda</taxon>
        <taxon>Insecta</taxon>
        <taxon>Pterygota</taxon>
        <taxon>Neoptera</taxon>
        <taxon>Paraneoptera</taxon>
        <taxon>Hemiptera</taxon>
        <taxon>Sternorrhyncha</taxon>
        <taxon>Coccoidea</taxon>
        <taxon>Coccidae</taxon>
        <taxon>Parthenolecanium</taxon>
    </lineage>
</organism>
<protein>
    <recommendedName>
        <fullName evidence="8">RRM domain-containing protein</fullName>
    </recommendedName>
</protein>
<dbReference type="SUPFAM" id="SSF56815">
    <property type="entry name" value="Sec1/munc18-like (SM) proteins"/>
    <property type="match status" value="1"/>
</dbReference>
<comment type="subcellular location">
    <subcellularLocation>
        <location evidence="1">Cytoplasm</location>
    </subcellularLocation>
</comment>
<dbReference type="InterPro" id="IPR043154">
    <property type="entry name" value="Sec-1-like_dom1"/>
</dbReference>
<evidence type="ECO:0000256" key="1">
    <source>
        <dbReference type="ARBA" id="ARBA00004496"/>
    </source>
</evidence>
<gene>
    <name evidence="9" type="ORF">V9T40_011202</name>
</gene>
<evidence type="ECO:0000313" key="10">
    <source>
        <dbReference type="Proteomes" id="UP001367676"/>
    </source>
</evidence>
<keyword evidence="4" id="KW-0677">Repeat</keyword>
<dbReference type="Pfam" id="PF00995">
    <property type="entry name" value="Sec1"/>
    <property type="match status" value="1"/>
</dbReference>
<keyword evidence="10" id="KW-1185">Reference proteome</keyword>
<dbReference type="SMART" id="SM00360">
    <property type="entry name" value="RRM"/>
    <property type="match status" value="2"/>
</dbReference>
<comment type="similarity">
    <text evidence="2">Belongs to the STXBP/unc-18/SEC1 family.</text>
</comment>
<sequence>MKTKIPVLPTLSREKLKNILLKIPGKKDLIIDPKVFKPLENILGVSVLRSLDVEKIFKINSSDIPSKCDTRVFLIYSDLILVKYICDHINAEAGDSGTRVKFYIILIPRKLFSVMQLLEEEGVYEYVTVFSFSWELIPLDGQSILSLEFKQFFSHLFVHGDHSLLPVAAKSIWSSFLLWGTPAVRISIGNHSQSICNIVDSYYKELAKPDRTGSDINCCIIVDRDVDFISTLLTPATYTSLLDEVFGIQSGFVELNDGFVIALNKQEIYLQVKNRHFSHVISFLKDKAKHIQEQYDKSQRMKLEEIKQYMKKDFINIIEQKKSLSHHISACEMIVKKLGDHFENLIATEENILQNISRSEILTYIEDCIAMNSLDKFTVLRLICLLSVVQNGLTLDEANKMKSQFLNAYGYQFLPLFYNLEKLGLFVVQQSLNLVDATTSVLASTSVLANRVSQVVPLSSKKSTSQQLIQKLKLIPNIKDNANLKNPSNMSYVFSGSFTPAICQLVLSLHSNEITKEDVPKNISNAKVEYFGEANSLNTFFVYFVGGVTYAEVAAFQLLEKLTGCQIIIGATNIINEVIDCVVMKNSESGRSRGFGFVTFADPANVTIVLQNGPHQLDGRTIDPKACTPRSMQKKKGGTFPKVFLGGLPSNITETDLRMIFSRYGKVQEIVIMYDQEKKKSRGFGFLAFEDDEAVDRCCGDHFVNVNGKQVEIKRAETRDKNSGADFTAAPWNQNAMSVGGMGMGAPGGPPMAGMAPGGMMPGYQGWGTNPATGYGYAAPSGPGGYQGWGAPAGPQGPPQWGSGYGAAAQPSGYGSYGPQAAAPQSGYGGAWNWPQNGPVAGQTPASQSDIYSRSAGGAPANNIPVPQKSDYSGYGGYGGYQPDNAAYAGARTYNTTDVTQSGIVAGGGYNKPFDYKEWPAS</sequence>
<dbReference type="Pfam" id="PF00076">
    <property type="entry name" value="RRM_1"/>
    <property type="match status" value="1"/>
</dbReference>
<keyword evidence="5 6" id="KW-0694">RNA-binding</keyword>
<dbReference type="SUPFAM" id="SSF54928">
    <property type="entry name" value="RNA-binding domain, RBD"/>
    <property type="match status" value="2"/>
</dbReference>
<evidence type="ECO:0000256" key="4">
    <source>
        <dbReference type="ARBA" id="ARBA00022737"/>
    </source>
</evidence>
<dbReference type="Gene3D" id="3.40.50.2060">
    <property type="match status" value="1"/>
</dbReference>
<dbReference type="GO" id="GO:0016192">
    <property type="term" value="P:vesicle-mediated transport"/>
    <property type="evidence" value="ECO:0007669"/>
    <property type="project" value="InterPro"/>
</dbReference>
<dbReference type="PANTHER" id="PTHR48032:SF18">
    <property type="entry name" value="RRM DOMAIN-CONTAINING PROTEIN"/>
    <property type="match status" value="1"/>
</dbReference>
<comment type="caution">
    <text evidence="9">The sequence shown here is derived from an EMBL/GenBank/DDBJ whole genome shotgun (WGS) entry which is preliminary data.</text>
</comment>
<evidence type="ECO:0000256" key="3">
    <source>
        <dbReference type="ARBA" id="ARBA00022490"/>
    </source>
</evidence>
<dbReference type="PANTHER" id="PTHR48032">
    <property type="entry name" value="RNA-BINDING PROTEIN MUSASHI HOMOLOG RBP6"/>
    <property type="match status" value="1"/>
</dbReference>
<dbReference type="InterPro" id="IPR036045">
    <property type="entry name" value="Sec1-like_sf"/>
</dbReference>
<dbReference type="Gene3D" id="1.25.40.850">
    <property type="match status" value="1"/>
</dbReference>
<dbReference type="InterPro" id="IPR027482">
    <property type="entry name" value="Sec1-like_dom2"/>
</dbReference>
<proteinExistence type="inferred from homology"/>
<evidence type="ECO:0000256" key="2">
    <source>
        <dbReference type="ARBA" id="ARBA00009884"/>
    </source>
</evidence>
<evidence type="ECO:0000256" key="7">
    <source>
        <dbReference type="SAM" id="MobiDB-lite"/>
    </source>
</evidence>
<reference evidence="9 10" key="1">
    <citation type="submission" date="2024-03" db="EMBL/GenBank/DDBJ databases">
        <title>Adaptation during the transition from Ophiocordyceps entomopathogen to insect associate is accompanied by gene loss and intensified selection.</title>
        <authorList>
            <person name="Ward C.M."/>
            <person name="Onetto C.A."/>
            <person name="Borneman A.R."/>
        </authorList>
    </citation>
    <scope>NUCLEOTIDE SEQUENCE [LARGE SCALE GENOMIC DNA]</scope>
    <source>
        <strain evidence="9">AWRI1</strain>
        <tissue evidence="9">Single Adult Female</tissue>
    </source>
</reference>
<dbReference type="GO" id="GO:0005737">
    <property type="term" value="C:cytoplasm"/>
    <property type="evidence" value="ECO:0007669"/>
    <property type="project" value="UniProtKB-SubCell"/>
</dbReference>
<dbReference type="Proteomes" id="UP001367676">
    <property type="component" value="Unassembled WGS sequence"/>
</dbReference>
<keyword evidence="3" id="KW-0963">Cytoplasm</keyword>
<dbReference type="InterPro" id="IPR043155">
    <property type="entry name" value="VPS33_dom3b"/>
</dbReference>
<feature type="domain" description="RRM" evidence="8">
    <location>
        <begin position="641"/>
        <end position="718"/>
    </location>
</feature>
<evidence type="ECO:0000256" key="5">
    <source>
        <dbReference type="ARBA" id="ARBA00022884"/>
    </source>
</evidence>
<accession>A0AAN9T6K3</accession>
<dbReference type="Gene3D" id="3.40.50.1910">
    <property type="match status" value="2"/>
</dbReference>
<dbReference type="AlphaFoldDB" id="A0AAN9T6K3"/>
<dbReference type="PROSITE" id="PS50102">
    <property type="entry name" value="RRM"/>
    <property type="match status" value="2"/>
</dbReference>
<dbReference type="Gene3D" id="3.30.70.330">
    <property type="match status" value="2"/>
</dbReference>
<name>A0AAN9T6K3_9HEMI</name>
<evidence type="ECO:0000313" key="9">
    <source>
        <dbReference type="EMBL" id="KAK7574011.1"/>
    </source>
</evidence>
<dbReference type="InterPro" id="IPR001619">
    <property type="entry name" value="Sec1-like"/>
</dbReference>
<dbReference type="GO" id="GO:0006417">
    <property type="term" value="P:regulation of translation"/>
    <property type="evidence" value="ECO:0007669"/>
    <property type="project" value="TreeGrafter"/>
</dbReference>
<dbReference type="GO" id="GO:0003729">
    <property type="term" value="F:mRNA binding"/>
    <property type="evidence" value="ECO:0007669"/>
    <property type="project" value="TreeGrafter"/>
</dbReference>
<evidence type="ECO:0000259" key="8">
    <source>
        <dbReference type="PROSITE" id="PS50102"/>
    </source>
</evidence>
<feature type="domain" description="RRM" evidence="8">
    <location>
        <begin position="541"/>
        <end position="639"/>
    </location>
</feature>
<dbReference type="InterPro" id="IPR012677">
    <property type="entry name" value="Nucleotide-bd_a/b_plait_sf"/>
</dbReference>
<evidence type="ECO:0000256" key="6">
    <source>
        <dbReference type="PROSITE-ProRule" id="PRU00176"/>
    </source>
</evidence>